<keyword evidence="8 16" id="KW-0808">Transferase</keyword>
<keyword evidence="10" id="KW-0664">Pyridoxine biosynthesis</keyword>
<dbReference type="GO" id="GO:0008615">
    <property type="term" value="P:pyridoxine biosynthetic process"/>
    <property type="evidence" value="ECO:0007669"/>
    <property type="project" value="UniProtKB-KW"/>
</dbReference>
<dbReference type="InterPro" id="IPR015421">
    <property type="entry name" value="PyrdxlP-dep_Trfase_major"/>
</dbReference>
<evidence type="ECO:0000256" key="2">
    <source>
        <dbReference type="ARBA" id="ARBA00005099"/>
    </source>
</evidence>
<evidence type="ECO:0000256" key="5">
    <source>
        <dbReference type="ARBA" id="ARBA00022490"/>
    </source>
</evidence>
<dbReference type="InterPro" id="IPR015422">
    <property type="entry name" value="PyrdxlP-dep_Trfase_small"/>
</dbReference>
<dbReference type="Proteomes" id="UP000192472">
    <property type="component" value="Unassembled WGS sequence"/>
</dbReference>
<organism evidence="16 17">
    <name type="scientific">Reichenbachiella faecimaris</name>
    <dbReference type="NCBI Taxonomy" id="692418"/>
    <lineage>
        <taxon>Bacteria</taxon>
        <taxon>Pseudomonadati</taxon>
        <taxon>Bacteroidota</taxon>
        <taxon>Cytophagia</taxon>
        <taxon>Cytophagales</taxon>
        <taxon>Reichenbachiellaceae</taxon>
        <taxon>Reichenbachiella</taxon>
    </lineage>
</organism>
<comment type="catalytic activity">
    <reaction evidence="14">
        <text>O-phospho-L-serine + 2-oxoglutarate = 3-phosphooxypyruvate + L-glutamate</text>
        <dbReference type="Rhea" id="RHEA:14329"/>
        <dbReference type="ChEBI" id="CHEBI:16810"/>
        <dbReference type="ChEBI" id="CHEBI:18110"/>
        <dbReference type="ChEBI" id="CHEBI:29985"/>
        <dbReference type="ChEBI" id="CHEBI:57524"/>
        <dbReference type="EC" id="2.6.1.52"/>
    </reaction>
</comment>
<comment type="catalytic activity">
    <reaction evidence="13">
        <text>4-(phosphooxy)-L-threonine + 2-oxoglutarate = (R)-3-hydroxy-2-oxo-4-phosphooxybutanoate + L-glutamate</text>
        <dbReference type="Rhea" id="RHEA:16573"/>
        <dbReference type="ChEBI" id="CHEBI:16810"/>
        <dbReference type="ChEBI" id="CHEBI:29985"/>
        <dbReference type="ChEBI" id="CHEBI:58452"/>
        <dbReference type="ChEBI" id="CHEBI:58538"/>
        <dbReference type="EC" id="2.6.1.52"/>
    </reaction>
</comment>
<dbReference type="UniPathway" id="UPA00135">
    <property type="reaction ID" value="UER00197"/>
</dbReference>
<evidence type="ECO:0000256" key="8">
    <source>
        <dbReference type="ARBA" id="ARBA00022679"/>
    </source>
</evidence>
<proteinExistence type="inferred from homology"/>
<dbReference type="RefSeq" id="WP_084370600.1">
    <property type="nucleotide sequence ID" value="NZ_FWYF01000001.1"/>
</dbReference>
<dbReference type="InterPro" id="IPR015424">
    <property type="entry name" value="PyrdxlP-dep_Trfase"/>
</dbReference>
<comment type="cofactor">
    <cofactor evidence="1">
        <name>pyridoxal 5'-phosphate</name>
        <dbReference type="ChEBI" id="CHEBI:597326"/>
    </cofactor>
</comment>
<dbReference type="GO" id="GO:0008453">
    <property type="term" value="F:alanine-glyoxylate transaminase activity"/>
    <property type="evidence" value="ECO:0007669"/>
    <property type="project" value="TreeGrafter"/>
</dbReference>
<reference evidence="16 17" key="1">
    <citation type="submission" date="2017-04" db="EMBL/GenBank/DDBJ databases">
        <authorList>
            <person name="Afonso C.L."/>
            <person name="Miller P.J."/>
            <person name="Scott M.A."/>
            <person name="Spackman E."/>
            <person name="Goraichik I."/>
            <person name="Dimitrov K.M."/>
            <person name="Suarez D.L."/>
            <person name="Swayne D.E."/>
        </authorList>
    </citation>
    <scope>NUCLEOTIDE SEQUENCE [LARGE SCALE GENOMIC DNA]</scope>
    <source>
        <strain evidence="16 17">DSM 26133</strain>
    </source>
</reference>
<evidence type="ECO:0000256" key="13">
    <source>
        <dbReference type="ARBA" id="ARBA00047630"/>
    </source>
</evidence>
<evidence type="ECO:0000256" key="7">
    <source>
        <dbReference type="ARBA" id="ARBA00022605"/>
    </source>
</evidence>
<dbReference type="EMBL" id="FWYF01000001">
    <property type="protein sequence ID" value="SMD31909.1"/>
    <property type="molecule type" value="Genomic_DNA"/>
</dbReference>
<dbReference type="OrthoDB" id="975012at2"/>
<dbReference type="SUPFAM" id="SSF53383">
    <property type="entry name" value="PLP-dependent transferases"/>
    <property type="match status" value="1"/>
</dbReference>
<feature type="domain" description="Aminotransferase class V" evidence="15">
    <location>
        <begin position="27"/>
        <end position="326"/>
    </location>
</feature>
<dbReference type="Pfam" id="PF00266">
    <property type="entry name" value="Aminotran_5"/>
    <property type="match status" value="1"/>
</dbReference>
<keyword evidence="17" id="KW-1185">Reference proteome</keyword>
<evidence type="ECO:0000256" key="1">
    <source>
        <dbReference type="ARBA" id="ARBA00001933"/>
    </source>
</evidence>
<evidence type="ECO:0000256" key="9">
    <source>
        <dbReference type="ARBA" id="ARBA00022898"/>
    </source>
</evidence>
<dbReference type="Gene3D" id="3.40.640.10">
    <property type="entry name" value="Type I PLP-dependent aspartate aminotransferase-like (Major domain)"/>
    <property type="match status" value="1"/>
</dbReference>
<dbReference type="PIRSF" id="PIRSF000525">
    <property type="entry name" value="SerC"/>
    <property type="match status" value="1"/>
</dbReference>
<gene>
    <name evidence="16" type="ORF">SAMN04488029_0247</name>
</gene>
<sequence>MKNIFFTPGPSGLYFTVEQHLKEALRSNIPSISHRSKDYVKMQQETCEALQELLQLPDNFTIGFTSSATEIWDRMSENLIANYSLHFVNGDFSKKFHSAVASHGKNAEARITEAGTHHNLATVEIDKEVELIGLAQNETSTGAAMPVEDINLLRSKYPDPLLAVDAVSSLPIPEFDFHQLDSLYFSVQKSFGLPAGLGVWTFNERCIEKAEKLKSEGKYHDSYNSILKIAKMAKKHQTTCTPNVMNIYLLGKVVQDMLRKGIGQIRQEATYKSAVLYHLFESHPKLTSFVTEKKFRSQTVGVAQVQGGSEKLIEALAKKGLNIGSGYGQFKNQHIRIASFPTHSKEQIEMLVDEINQLDF</sequence>
<keyword evidence="6 16" id="KW-0032">Aminotransferase</keyword>
<evidence type="ECO:0000256" key="3">
    <source>
        <dbReference type="ARBA" id="ARBA00006904"/>
    </source>
</evidence>
<accession>A0A1W2G5F3</accession>
<dbReference type="PANTHER" id="PTHR21152:SF40">
    <property type="entry name" value="ALANINE--GLYOXYLATE AMINOTRANSFERASE"/>
    <property type="match status" value="1"/>
</dbReference>
<dbReference type="AlphaFoldDB" id="A0A1W2G5F3"/>
<keyword evidence="5" id="KW-0963">Cytoplasm</keyword>
<evidence type="ECO:0000256" key="10">
    <source>
        <dbReference type="ARBA" id="ARBA00023096"/>
    </source>
</evidence>
<comment type="pathway">
    <text evidence="2">Amino-acid biosynthesis; L-serine biosynthesis; L-serine from 3-phospho-D-glycerate: step 2/3.</text>
</comment>
<keyword evidence="7" id="KW-0028">Amino-acid biosynthesis</keyword>
<comment type="similarity">
    <text evidence="3">Belongs to the class-V pyridoxal-phosphate-dependent aminotransferase family. SerC subfamily.</text>
</comment>
<dbReference type="EC" id="2.6.1.52" evidence="4"/>
<evidence type="ECO:0000256" key="14">
    <source>
        <dbReference type="ARBA" id="ARBA00049007"/>
    </source>
</evidence>
<evidence type="ECO:0000313" key="16">
    <source>
        <dbReference type="EMBL" id="SMD31909.1"/>
    </source>
</evidence>
<evidence type="ECO:0000259" key="15">
    <source>
        <dbReference type="Pfam" id="PF00266"/>
    </source>
</evidence>
<dbReference type="Gene3D" id="3.90.1150.10">
    <property type="entry name" value="Aspartate Aminotransferase, domain 1"/>
    <property type="match status" value="1"/>
</dbReference>
<dbReference type="GO" id="GO:0006564">
    <property type="term" value="P:L-serine biosynthetic process"/>
    <property type="evidence" value="ECO:0007669"/>
    <property type="project" value="UniProtKB-KW"/>
</dbReference>
<name>A0A1W2G5F3_REIFA</name>
<evidence type="ECO:0000313" key="17">
    <source>
        <dbReference type="Proteomes" id="UP000192472"/>
    </source>
</evidence>
<dbReference type="PANTHER" id="PTHR21152">
    <property type="entry name" value="AMINOTRANSFERASE CLASS V"/>
    <property type="match status" value="1"/>
</dbReference>
<dbReference type="GO" id="GO:0004648">
    <property type="term" value="F:O-phospho-L-serine:2-oxoglutarate aminotransferase activity"/>
    <property type="evidence" value="ECO:0007669"/>
    <property type="project" value="UniProtKB-EC"/>
</dbReference>
<dbReference type="GO" id="GO:0004760">
    <property type="term" value="F:L-serine-pyruvate transaminase activity"/>
    <property type="evidence" value="ECO:0007669"/>
    <property type="project" value="TreeGrafter"/>
</dbReference>
<dbReference type="InterPro" id="IPR022278">
    <property type="entry name" value="Pser_aminoTfrase"/>
</dbReference>
<protein>
    <recommendedName>
        <fullName evidence="4">phosphoserine transaminase</fullName>
        <ecNumber evidence="4">2.6.1.52</ecNumber>
    </recommendedName>
    <alternativeName>
        <fullName evidence="12">Phosphohydroxythreonine aminotransferase</fullName>
    </alternativeName>
</protein>
<evidence type="ECO:0000256" key="6">
    <source>
        <dbReference type="ARBA" id="ARBA00022576"/>
    </source>
</evidence>
<dbReference type="InterPro" id="IPR000192">
    <property type="entry name" value="Aminotrans_V_dom"/>
</dbReference>
<evidence type="ECO:0000256" key="12">
    <source>
        <dbReference type="ARBA" id="ARBA00031421"/>
    </source>
</evidence>
<keyword evidence="9" id="KW-0663">Pyridoxal phosphate</keyword>
<evidence type="ECO:0000256" key="4">
    <source>
        <dbReference type="ARBA" id="ARBA00013030"/>
    </source>
</evidence>
<evidence type="ECO:0000256" key="11">
    <source>
        <dbReference type="ARBA" id="ARBA00023299"/>
    </source>
</evidence>
<keyword evidence="11" id="KW-0718">Serine biosynthesis</keyword>
<dbReference type="STRING" id="692418.SAMN04488029_0247"/>
<dbReference type="GO" id="GO:0019265">
    <property type="term" value="P:glycine biosynthetic process, by transamination of glyoxylate"/>
    <property type="evidence" value="ECO:0007669"/>
    <property type="project" value="TreeGrafter"/>
</dbReference>